<evidence type="ECO:0000313" key="1">
    <source>
        <dbReference type="EMBL" id="QHU08274.1"/>
    </source>
</evidence>
<dbReference type="AlphaFoldDB" id="A0A6C0JX08"/>
<name>A0A6C0JX08_9ZZZZ</name>
<accession>A0A6C0JX08</accession>
<sequence length="98" mass="10894">MNCIAYETTEVARTEIKDCGLIGKTIEKVEQVQNGYLCDGDTGVFDDMDQLDITFTDGTLVTFKAHTGSFTGLSKEEFPCFIRICDIKNEGIVVEDKN</sequence>
<proteinExistence type="predicted"/>
<dbReference type="EMBL" id="MN740695">
    <property type="protein sequence ID" value="QHU08274.1"/>
    <property type="molecule type" value="Genomic_DNA"/>
</dbReference>
<protein>
    <submittedName>
        <fullName evidence="1">Uncharacterized protein</fullName>
    </submittedName>
</protein>
<organism evidence="1">
    <name type="scientific">viral metagenome</name>
    <dbReference type="NCBI Taxonomy" id="1070528"/>
    <lineage>
        <taxon>unclassified sequences</taxon>
        <taxon>metagenomes</taxon>
        <taxon>organismal metagenomes</taxon>
    </lineage>
</organism>
<reference evidence="1" key="1">
    <citation type="journal article" date="2020" name="Nature">
        <title>Giant virus diversity and host interactions through global metagenomics.</title>
        <authorList>
            <person name="Schulz F."/>
            <person name="Roux S."/>
            <person name="Paez-Espino D."/>
            <person name="Jungbluth S."/>
            <person name="Walsh D.A."/>
            <person name="Denef V.J."/>
            <person name="McMahon K.D."/>
            <person name="Konstantinidis K.T."/>
            <person name="Eloe-Fadrosh E.A."/>
            <person name="Kyrpides N.C."/>
            <person name="Woyke T."/>
        </authorList>
    </citation>
    <scope>NUCLEOTIDE SEQUENCE</scope>
    <source>
        <strain evidence="1">GVMAG-S-1062768-28</strain>
    </source>
</reference>